<evidence type="ECO:0000313" key="1">
    <source>
        <dbReference type="EMBL" id="KAF9760764.1"/>
    </source>
</evidence>
<proteinExistence type="predicted"/>
<reference evidence="1 2" key="1">
    <citation type="journal article" date="2020" name="Genome Biol. Evol.">
        <title>Comparative genomics of strictly vertically transmitted, feminizing microsporidia endosymbionts of amphipod crustaceans.</title>
        <authorList>
            <person name="Cormier A."/>
            <person name="Chebbi M.A."/>
            <person name="Giraud I."/>
            <person name="Wattier R."/>
            <person name="Teixeira M."/>
            <person name="Gilbert C."/>
            <person name="Rigaud T."/>
            <person name="Cordaux R."/>
        </authorList>
    </citation>
    <scope>NUCLEOTIDE SEQUENCE [LARGE SCALE GENOMIC DNA]</scope>
    <source>
        <strain evidence="1 2">Ou3-Ou53</strain>
    </source>
</reference>
<accession>A0A9P6GVH6</accession>
<gene>
    <name evidence="1" type="ORF">NGRA_3029</name>
</gene>
<protein>
    <submittedName>
        <fullName evidence="1">Uncharacterized protein</fullName>
    </submittedName>
</protein>
<dbReference type="EMBL" id="SBJO01000528">
    <property type="protein sequence ID" value="KAF9760764.1"/>
    <property type="molecule type" value="Genomic_DNA"/>
</dbReference>
<dbReference type="AlphaFoldDB" id="A0A9P6GVH6"/>
<organism evidence="1 2">
    <name type="scientific">Nosema granulosis</name>
    <dbReference type="NCBI Taxonomy" id="83296"/>
    <lineage>
        <taxon>Eukaryota</taxon>
        <taxon>Fungi</taxon>
        <taxon>Fungi incertae sedis</taxon>
        <taxon>Microsporidia</taxon>
        <taxon>Nosematidae</taxon>
        <taxon>Nosema</taxon>
    </lineage>
</organism>
<sequence length="195" mass="22579">MLQHIPRSSNTLQRTKNCGLNFAGRRLIRQESLLLKNIERSIKHATNLSILSSTVLPGNSNVLKDMIVKRTGSKDMLIKEFVAANITLKKFRCPEIKELFTRWEKKTISDSSARSYILNHFVNKNFNDLKALLYNKKIFLVVDESEIKRTRYFIILDGLITDHHNTYVLYIIGISDTLKLDCNLVLVILIFVRKI</sequence>
<comment type="caution">
    <text evidence="1">The sequence shown here is derived from an EMBL/GenBank/DDBJ whole genome shotgun (WGS) entry which is preliminary data.</text>
</comment>
<keyword evidence="2" id="KW-1185">Reference proteome</keyword>
<name>A0A9P6GVH6_9MICR</name>
<dbReference type="Proteomes" id="UP000740883">
    <property type="component" value="Unassembled WGS sequence"/>
</dbReference>
<evidence type="ECO:0000313" key="2">
    <source>
        <dbReference type="Proteomes" id="UP000740883"/>
    </source>
</evidence>